<protein>
    <submittedName>
        <fullName evidence="2">Lipopolysaccharide-modifying protein</fullName>
    </submittedName>
</protein>
<dbReference type="InterPro" id="IPR051091">
    <property type="entry name" value="O-Glucosyltr/Glycosyltrsf_90"/>
</dbReference>
<name>A0A167SZL8_CORFA</name>
<dbReference type="PANTHER" id="PTHR12203">
    <property type="entry name" value="KDEL LYS-ASP-GLU-LEU CONTAINING - RELATED"/>
    <property type="match status" value="1"/>
</dbReference>
<evidence type="ECO:0000259" key="1">
    <source>
        <dbReference type="SMART" id="SM00672"/>
    </source>
</evidence>
<keyword evidence="3" id="KW-1185">Reference proteome</keyword>
<dbReference type="AlphaFoldDB" id="A0A167SZL8"/>
<evidence type="ECO:0000313" key="3">
    <source>
        <dbReference type="Proteomes" id="UP000076744"/>
    </source>
</evidence>
<accession>A0A167SZL8</accession>
<reference evidence="2 3" key="1">
    <citation type="journal article" date="2016" name="Genome Biol. Evol.">
        <title>Divergent and convergent evolution of fungal pathogenicity.</title>
        <authorList>
            <person name="Shang Y."/>
            <person name="Xiao G."/>
            <person name="Zheng P."/>
            <person name="Cen K."/>
            <person name="Zhan S."/>
            <person name="Wang C."/>
        </authorList>
    </citation>
    <scope>NUCLEOTIDE SEQUENCE [LARGE SCALE GENOMIC DNA]</scope>
    <source>
        <strain evidence="2 3">ARSEF 2679</strain>
    </source>
</reference>
<organism evidence="2 3">
    <name type="scientific">Cordyceps fumosorosea (strain ARSEF 2679)</name>
    <name type="common">Isaria fumosorosea</name>
    <dbReference type="NCBI Taxonomy" id="1081104"/>
    <lineage>
        <taxon>Eukaryota</taxon>
        <taxon>Fungi</taxon>
        <taxon>Dikarya</taxon>
        <taxon>Ascomycota</taxon>
        <taxon>Pezizomycotina</taxon>
        <taxon>Sordariomycetes</taxon>
        <taxon>Hypocreomycetidae</taxon>
        <taxon>Hypocreales</taxon>
        <taxon>Cordycipitaceae</taxon>
        <taxon>Cordyceps</taxon>
    </lineage>
</organism>
<dbReference type="OrthoDB" id="5152223at2759"/>
<dbReference type="Pfam" id="PF05686">
    <property type="entry name" value="Glyco_transf_90"/>
    <property type="match status" value="1"/>
</dbReference>
<dbReference type="SMART" id="SM00672">
    <property type="entry name" value="CAP10"/>
    <property type="match status" value="1"/>
</dbReference>
<sequence length="476" mass="53723">MPFWGLAPRTVRKRAAEALRSGDSLMRVVVRDGKVTDVEGGPKWMQDAMRGMMEKFVQYLPSMEIAFNTIDEPRVVVPHDDLERFLARALTKNMLAASSNRSPINSFSSHSTKSKENTDTNMNTISFTQIGRSPSWQHLRLGCRPDSPAGALADADSEDDVKSYGQGELGFIYNTSTMSDVCLSPSLRASHGFFDRPDTHSISYDLLPIFSQSKTSVNNDILYPSLWYWVDMVHYDATSDVPWSKKQDRLYWRGSTTGGFATGGNWKGHHRQRFVDMMSGNGSATVLSRRGDDHAAGGWAVETVERGEYRDLVDVAFTKVVQCDEADCAAQTAHFDVQARASQQDGWHSRMVLDMDGNAFSGRFYALLRSRSLTLKFASFREWHAEWLRPWVHYAPLSLQGREWLELVRYFSDGDGGGGAAEAEGMAARSTDWAERVLRKEDMEAWFFRLLLEYGRIIDDQRAYIGFTFSGANVKR</sequence>
<dbReference type="GeneID" id="30022397"/>
<dbReference type="InterPro" id="IPR006598">
    <property type="entry name" value="CAP10"/>
</dbReference>
<dbReference type="Proteomes" id="UP000076744">
    <property type="component" value="Unassembled WGS sequence"/>
</dbReference>
<comment type="caution">
    <text evidence="2">The sequence shown here is derived from an EMBL/GenBank/DDBJ whole genome shotgun (WGS) entry which is preliminary data.</text>
</comment>
<feature type="domain" description="Glycosyl transferase CAP10" evidence="1">
    <location>
        <begin position="177"/>
        <end position="461"/>
    </location>
</feature>
<evidence type="ECO:0000313" key="2">
    <source>
        <dbReference type="EMBL" id="OAA60094.1"/>
    </source>
</evidence>
<proteinExistence type="predicted"/>
<dbReference type="PANTHER" id="PTHR12203:SF104">
    <property type="entry name" value="PROTEIN CAP1, PUTATIVE (AFU_ORTHOLOGUE AFUA_1G05595)-RELATED"/>
    <property type="match status" value="1"/>
</dbReference>
<gene>
    <name evidence="2" type="ORF">ISF_06105</name>
</gene>
<dbReference type="EMBL" id="AZHB01000015">
    <property type="protein sequence ID" value="OAA60094.1"/>
    <property type="molecule type" value="Genomic_DNA"/>
</dbReference>
<dbReference type="RefSeq" id="XP_018703207.1">
    <property type="nucleotide sequence ID" value="XM_018849709.1"/>
</dbReference>